<dbReference type="Proteomes" id="UP000437709">
    <property type="component" value="Unassembled WGS sequence"/>
</dbReference>
<feature type="transmembrane region" description="Helical" evidence="9">
    <location>
        <begin position="492"/>
        <end position="514"/>
    </location>
</feature>
<keyword evidence="7 9" id="KW-0472">Membrane</keyword>
<dbReference type="NCBIfam" id="TIGR01695">
    <property type="entry name" value="murJ_mviN"/>
    <property type="match status" value="1"/>
</dbReference>
<evidence type="ECO:0000256" key="9">
    <source>
        <dbReference type="SAM" id="Phobius"/>
    </source>
</evidence>
<evidence type="ECO:0000256" key="6">
    <source>
        <dbReference type="ARBA" id="ARBA00022989"/>
    </source>
</evidence>
<dbReference type="EMBL" id="WHPC01000004">
    <property type="protein sequence ID" value="MPV35811.1"/>
    <property type="molecule type" value="Genomic_DNA"/>
</dbReference>
<evidence type="ECO:0000256" key="4">
    <source>
        <dbReference type="ARBA" id="ARBA00022960"/>
    </source>
</evidence>
<comment type="subcellular location">
    <subcellularLocation>
        <location evidence="1">Cell membrane</location>
        <topology evidence="1">Multi-pass membrane protein</topology>
    </subcellularLocation>
</comment>
<feature type="transmembrane region" description="Helical" evidence="9">
    <location>
        <begin position="322"/>
        <end position="349"/>
    </location>
</feature>
<feature type="transmembrane region" description="Helical" evidence="9">
    <location>
        <begin position="280"/>
        <end position="301"/>
    </location>
</feature>
<feature type="compositionally biased region" description="Gly residues" evidence="8">
    <location>
        <begin position="576"/>
        <end position="594"/>
    </location>
</feature>
<feature type="transmembrane region" description="Helical" evidence="9">
    <location>
        <begin position="361"/>
        <end position="381"/>
    </location>
</feature>
<keyword evidence="5" id="KW-0573">Peptidoglycan synthesis</keyword>
<dbReference type="GO" id="GO:0015648">
    <property type="term" value="F:lipid-linked peptidoglycan transporter activity"/>
    <property type="evidence" value="ECO:0007669"/>
    <property type="project" value="TreeGrafter"/>
</dbReference>
<feature type="transmembrane region" description="Helical" evidence="9">
    <location>
        <begin position="462"/>
        <end position="480"/>
    </location>
</feature>
<evidence type="ECO:0000256" key="8">
    <source>
        <dbReference type="SAM" id="MobiDB-lite"/>
    </source>
</evidence>
<feature type="non-terminal residue" evidence="10">
    <location>
        <position position="594"/>
    </location>
</feature>
<feature type="transmembrane region" description="Helical" evidence="9">
    <location>
        <begin position="393"/>
        <end position="415"/>
    </location>
</feature>
<evidence type="ECO:0000256" key="1">
    <source>
        <dbReference type="ARBA" id="ARBA00004651"/>
    </source>
</evidence>
<evidence type="ECO:0000256" key="2">
    <source>
        <dbReference type="ARBA" id="ARBA00022475"/>
    </source>
</evidence>
<evidence type="ECO:0000313" key="10">
    <source>
        <dbReference type="EMBL" id="MPV35811.1"/>
    </source>
</evidence>
<protein>
    <submittedName>
        <fullName evidence="10">Murein biosynthesis integral membrane protein MurJ</fullName>
    </submittedName>
</protein>
<keyword evidence="6 9" id="KW-1133">Transmembrane helix</keyword>
<dbReference type="GO" id="GO:0034204">
    <property type="term" value="P:lipid translocation"/>
    <property type="evidence" value="ECO:0007669"/>
    <property type="project" value="TreeGrafter"/>
</dbReference>
<dbReference type="GO" id="GO:0005886">
    <property type="term" value="C:plasma membrane"/>
    <property type="evidence" value="ECO:0007669"/>
    <property type="project" value="UniProtKB-SubCell"/>
</dbReference>
<accession>A0A6N7EEN2</accession>
<feature type="transmembrane region" description="Helical" evidence="9">
    <location>
        <begin position="117"/>
        <end position="137"/>
    </location>
</feature>
<dbReference type="GO" id="GO:0009252">
    <property type="term" value="P:peptidoglycan biosynthetic process"/>
    <property type="evidence" value="ECO:0007669"/>
    <property type="project" value="UniProtKB-KW"/>
</dbReference>
<dbReference type="GO" id="GO:0008360">
    <property type="term" value="P:regulation of cell shape"/>
    <property type="evidence" value="ECO:0007669"/>
    <property type="project" value="UniProtKB-KW"/>
</dbReference>
<dbReference type="PANTHER" id="PTHR47019">
    <property type="entry name" value="LIPID II FLIPPASE MURJ"/>
    <property type="match status" value="1"/>
</dbReference>
<evidence type="ECO:0000256" key="3">
    <source>
        <dbReference type="ARBA" id="ARBA00022692"/>
    </source>
</evidence>
<keyword evidence="11" id="KW-1185">Reference proteome</keyword>
<feature type="transmembrane region" description="Helical" evidence="9">
    <location>
        <begin position="421"/>
        <end position="441"/>
    </location>
</feature>
<name>A0A6N7EEN2_9MICO</name>
<keyword evidence="4" id="KW-0133">Cell shape</keyword>
<feature type="transmembrane region" description="Helical" evidence="9">
    <location>
        <begin position="237"/>
        <end position="260"/>
    </location>
</feature>
<sequence length="594" mass="61345">MFSGTLVSRLLGMVRDPLLVGAAIGINYGAANAFAVANRLPNMIYMLVAGGVLNAVLVPQIVRAIKQHDDGGQAYVNRLVTVAILGLGALTALLAAGSAVLVTIFARDLPPQWYDLAVTFGYWCIPQVFFYGMYTVLGQILNARGIFGPYMWAPALNNVVAIAGLGVYLGVFGGVNAVDPGDASIWTTHRTMLLAGTATLGVAAQALVLVVPLVRSGFRYRPRLDLRGSGLGRASKVATWVFAALAVGMISTVVISNVAARASRLGQGDLSVAGNSAYNAAYLVYSLPTSLVVVSLVTALFTRMAGSAATDDLRAVRADLSLGLRTVGVFTVLASAVLMVLALPVVRVVAATVSYVEAQSIARVAVAMLAGLVGVGVFTVVQRVYYAFEDARALFFLQLPITATLVVGALVSQLLPPRWTVVGVGVAMAVSNIGGAGLTYLGLRRHLRSVDGARVLRTHLRLGMAVVPATALGWGLLRLLGTGSADLSVIGALWRILVVGALMVAVYVALLRALHVDELGVLARPVGRMVAMLGRRVPGPVGTLLVRAGAATAGLVGADNRPDNRPDGDGPAGPDDGPGGPPGAGDGRGNPPGA</sequence>
<dbReference type="PANTHER" id="PTHR47019:SF1">
    <property type="entry name" value="LIPID II FLIPPASE MURJ"/>
    <property type="match status" value="1"/>
</dbReference>
<dbReference type="Pfam" id="PF03023">
    <property type="entry name" value="MurJ"/>
    <property type="match status" value="1"/>
</dbReference>
<feature type="transmembrane region" description="Helical" evidence="9">
    <location>
        <begin position="192"/>
        <end position="216"/>
    </location>
</feature>
<feature type="transmembrane region" description="Helical" evidence="9">
    <location>
        <begin position="82"/>
        <end position="105"/>
    </location>
</feature>
<comment type="caution">
    <text evidence="10">The sequence shown here is derived from an EMBL/GenBank/DDBJ whole genome shotgun (WGS) entry which is preliminary data.</text>
</comment>
<organism evidence="10 11">
    <name type="scientific">Georgenia subflava</name>
    <dbReference type="NCBI Taxonomy" id="1622177"/>
    <lineage>
        <taxon>Bacteria</taxon>
        <taxon>Bacillati</taxon>
        <taxon>Actinomycetota</taxon>
        <taxon>Actinomycetes</taxon>
        <taxon>Micrococcales</taxon>
        <taxon>Bogoriellaceae</taxon>
        <taxon>Georgenia</taxon>
    </lineage>
</organism>
<feature type="transmembrane region" description="Helical" evidence="9">
    <location>
        <begin position="43"/>
        <end position="62"/>
    </location>
</feature>
<dbReference type="InterPro" id="IPR051050">
    <property type="entry name" value="Lipid_II_flippase_MurJ/MviN"/>
</dbReference>
<evidence type="ECO:0000313" key="11">
    <source>
        <dbReference type="Proteomes" id="UP000437709"/>
    </source>
</evidence>
<dbReference type="InterPro" id="IPR004268">
    <property type="entry name" value="MurJ"/>
</dbReference>
<keyword evidence="2" id="KW-1003">Cell membrane</keyword>
<dbReference type="OrthoDB" id="9786339at2"/>
<feature type="transmembrane region" description="Helical" evidence="9">
    <location>
        <begin position="149"/>
        <end position="172"/>
    </location>
</feature>
<evidence type="ECO:0000256" key="7">
    <source>
        <dbReference type="ARBA" id="ARBA00023136"/>
    </source>
</evidence>
<evidence type="ECO:0000256" key="5">
    <source>
        <dbReference type="ARBA" id="ARBA00022984"/>
    </source>
</evidence>
<keyword evidence="3 9" id="KW-0812">Transmembrane</keyword>
<dbReference type="AlphaFoldDB" id="A0A6N7EEN2"/>
<dbReference type="PRINTS" id="PR01806">
    <property type="entry name" value="VIRFACTRMVIN"/>
</dbReference>
<proteinExistence type="predicted"/>
<reference evidence="10 11" key="1">
    <citation type="submission" date="2019-10" db="EMBL/GenBank/DDBJ databases">
        <title>Georgenia wutianyii sp. nov. and Georgenia yuyongxinii sp. nov. isolated from plateau pika (Ochotona curzoniae) in the Qinghai-Tibet plateau of China.</title>
        <authorList>
            <person name="Tian Z."/>
        </authorList>
    </citation>
    <scope>NUCLEOTIDE SEQUENCE [LARGE SCALE GENOMIC DNA]</scope>
    <source>
        <strain evidence="10 11">JCM 19765</strain>
    </source>
</reference>
<feature type="region of interest" description="Disordered" evidence="8">
    <location>
        <begin position="555"/>
        <end position="594"/>
    </location>
</feature>
<gene>
    <name evidence="10" type="primary">murJ</name>
    <name evidence="10" type="ORF">GB881_01885</name>
</gene>